<dbReference type="KEGG" id="ctu:CTU_11670"/>
<protein>
    <submittedName>
        <fullName evidence="1">Uncharacterized protein</fullName>
    </submittedName>
</protein>
<dbReference type="EMBL" id="FN543093">
    <property type="protein sequence ID" value="CBA28936.1"/>
    <property type="molecule type" value="Genomic_DNA"/>
</dbReference>
<proteinExistence type="predicted"/>
<keyword evidence="2" id="KW-1185">Reference proteome</keyword>
<dbReference type="HOGENOM" id="CLU_2737830_0_0_6"/>
<dbReference type="AlphaFoldDB" id="C9XYG2"/>
<gene>
    <name evidence="1" type="ordered locus">Ctu_11670</name>
</gene>
<accession>C9XYG2</accession>
<reference evidence="1 2" key="1">
    <citation type="journal article" date="2010" name="J. Bacteriol.">
        <title>Complete Genome Sequence of Cronobacter turicensis LMG 23827, a foodborne pathogen causing deaths in neonates.</title>
        <authorList>
            <person name="Stephan R."/>
            <person name="Lehner A."/>
            <person name="Tischler P."/>
            <person name="Rattei T."/>
        </authorList>
    </citation>
    <scope>NUCLEOTIDE SEQUENCE [LARGE SCALE GENOMIC DNA]</scope>
    <source>
        <strain evidence="2">DSM 18703 / CCUG 55852 / LMG 23827 / z3032</strain>
    </source>
</reference>
<dbReference type="Proteomes" id="UP000002069">
    <property type="component" value="Chromosome"/>
</dbReference>
<name>C9XYG2_CROTZ</name>
<evidence type="ECO:0000313" key="2">
    <source>
        <dbReference type="Proteomes" id="UP000002069"/>
    </source>
</evidence>
<evidence type="ECO:0000313" key="1">
    <source>
        <dbReference type="EMBL" id="CBA28936.1"/>
    </source>
</evidence>
<organism evidence="1 2">
    <name type="scientific">Cronobacter turicensis (strain DSM 18703 / CCUG 55852 / LMG 23827 / z3032)</name>
    <dbReference type="NCBI Taxonomy" id="693216"/>
    <lineage>
        <taxon>Bacteria</taxon>
        <taxon>Pseudomonadati</taxon>
        <taxon>Pseudomonadota</taxon>
        <taxon>Gammaproteobacteria</taxon>
        <taxon>Enterobacterales</taxon>
        <taxon>Enterobacteriaceae</taxon>
        <taxon>Cronobacter</taxon>
    </lineage>
</organism>
<reference evidence="2" key="2">
    <citation type="journal article" date="2011" name="J. Bacteriol.">
        <title>Complete genome sequence of Cronobacter turicensis LMG 23827, a food-borne pathogen causing deaths in neonates.</title>
        <authorList>
            <person name="Stephan R."/>
            <person name="Lehner A."/>
            <person name="Tischler P."/>
            <person name="Rattei T."/>
        </authorList>
    </citation>
    <scope>NUCLEOTIDE SEQUENCE [LARGE SCALE GENOMIC DNA]</scope>
    <source>
        <strain evidence="2">DSM 18703 / CCUG 55852 / LMG 23827 / z3032</strain>
    </source>
</reference>
<sequence length="71" mass="7841">MSGESISIKEVYELARKIIPEGHLAVEIWDIGLRFVWESESDSGSAFLQEPLNKISASTILGFLGAEFKKA</sequence>